<dbReference type="PROSITE" id="PS51194">
    <property type="entry name" value="HELICASE_CTER"/>
    <property type="match status" value="1"/>
</dbReference>
<evidence type="ECO:0000256" key="5">
    <source>
        <dbReference type="ARBA" id="ARBA00022801"/>
    </source>
</evidence>
<evidence type="ECO:0000256" key="10">
    <source>
        <dbReference type="ARBA" id="ARBA00023204"/>
    </source>
</evidence>
<dbReference type="PROSITE" id="PS51192">
    <property type="entry name" value="HELICASE_ATP_BIND_1"/>
    <property type="match status" value="1"/>
</dbReference>
<evidence type="ECO:0000256" key="15">
    <source>
        <dbReference type="RuleBase" id="RU363016"/>
    </source>
</evidence>
<evidence type="ECO:0000256" key="8">
    <source>
        <dbReference type="ARBA" id="ARBA00023125"/>
    </source>
</evidence>
<evidence type="ECO:0000313" key="18">
    <source>
        <dbReference type="EMBL" id="ROO26804.1"/>
    </source>
</evidence>
<protein>
    <recommendedName>
        <fullName evidence="2 15">ATP-dependent DNA helicase RecG</fullName>
        <ecNumber evidence="13 15">5.6.2.4</ecNumber>
    </recommendedName>
</protein>
<accession>A0A423PMF7</accession>
<dbReference type="GO" id="GO:0006281">
    <property type="term" value="P:DNA repair"/>
    <property type="evidence" value="ECO:0007669"/>
    <property type="project" value="UniProtKB-UniRule"/>
</dbReference>
<dbReference type="InterPro" id="IPR011545">
    <property type="entry name" value="DEAD/DEAH_box_helicase_dom"/>
</dbReference>
<evidence type="ECO:0000259" key="17">
    <source>
        <dbReference type="PROSITE" id="PS51194"/>
    </source>
</evidence>
<feature type="domain" description="Helicase C-terminal" evidence="17">
    <location>
        <begin position="482"/>
        <end position="628"/>
    </location>
</feature>
<sequence>MTADAPVRRLSGVGPKVAERLAGLGIHAVGDVLLHRPSRYEDRTRITPLAELLPQTPALVVVRVEHAEVRMGRRRSLMVSASDGSAWLGLRFFHFGSGQQARLAPGAWLRVFGEPRMAGYQLEMVHPEIEVVADAAAGHAITPQLLAIYPTASGVTQARLRDMADQTLALMARDDFWPEILPRDLSGPALAMTARQAVERIHRPPVDADLAALIEGNDPACRRLAFEELLGHQLGLRARRRQIRADKAPAMRDAGRGLAPLFEGLGFSPTGAQRRVIGEILADMSAAAPMLRLVQGDVGSGKTVVAAAALLTAVDNAWQGAFMAPTELLAEQHHAALTGWLAPLDVPVWLLTGKKKHDEAAREAIEAGRPGVIVGTHALFQASVVFGALGLAVIDEQHRFGVDQRLALRNKAAKKGRAATTAHQLIMTATPIPRTLAMSAYADLDTSVIDELPPGRTPIKTVAIPNTRRDEVIARIGQAVADGRQVYWVCTLIEASEKLEAQAAEAAAEALADALLGVRVSLVHGRMKAAEKAKAMNAFKAGDIDVLVATTVIEVGVDVPNASLMIIENAERLGLAQLHQLRGRVGRGSVASHCVLLYKAPLSDTARSRLSALRGTNDGFAIARADLDLRGPGEVLGTRQTGAATFRIADLVRDADLAEAALAVADDVLAYHPREADALITRWTSAAENYAQV</sequence>
<evidence type="ECO:0000256" key="7">
    <source>
        <dbReference type="ARBA" id="ARBA00022840"/>
    </source>
</evidence>
<dbReference type="InterPro" id="IPR045562">
    <property type="entry name" value="RecG_dom3_C"/>
</dbReference>
<dbReference type="FunFam" id="3.40.50.300:FF:000391">
    <property type="entry name" value="ATP-dependent DNA helicase RecG"/>
    <property type="match status" value="1"/>
</dbReference>
<feature type="domain" description="Helicase ATP-binding" evidence="16">
    <location>
        <begin position="283"/>
        <end position="449"/>
    </location>
</feature>
<comment type="catalytic activity">
    <reaction evidence="12 15">
        <text>Couples ATP hydrolysis with the unwinding of duplex DNA by translocating in the 3'-5' direction.</text>
        <dbReference type="EC" id="5.6.2.4"/>
    </reaction>
</comment>
<keyword evidence="7 15" id="KW-0067">ATP-binding</keyword>
<keyword evidence="9 15" id="KW-0233">DNA recombination</keyword>
<keyword evidence="5 15" id="KW-0378">Hydrolase</keyword>
<dbReference type="GO" id="GO:0006310">
    <property type="term" value="P:DNA recombination"/>
    <property type="evidence" value="ECO:0007669"/>
    <property type="project" value="UniProtKB-UniRule"/>
</dbReference>
<evidence type="ECO:0000256" key="14">
    <source>
        <dbReference type="ARBA" id="ARBA00048988"/>
    </source>
</evidence>
<dbReference type="InterPro" id="IPR047112">
    <property type="entry name" value="RecG/Mfd"/>
</dbReference>
<name>A0A423PMF7_9GAMM</name>
<dbReference type="PANTHER" id="PTHR47964:SF1">
    <property type="entry name" value="ATP-DEPENDENT DNA HELICASE HOMOLOG RECG, CHLOROPLASTIC"/>
    <property type="match status" value="1"/>
</dbReference>
<keyword evidence="10 15" id="KW-0234">DNA repair</keyword>
<evidence type="ECO:0000256" key="6">
    <source>
        <dbReference type="ARBA" id="ARBA00022806"/>
    </source>
</evidence>
<dbReference type="Pfam" id="PF17191">
    <property type="entry name" value="RecG_wedge"/>
    <property type="match status" value="1"/>
</dbReference>
<dbReference type="InterPro" id="IPR012340">
    <property type="entry name" value="NA-bd_OB-fold"/>
</dbReference>
<dbReference type="CDD" id="cd04488">
    <property type="entry name" value="RecG_wedge_OBF"/>
    <property type="match status" value="1"/>
</dbReference>
<dbReference type="CDD" id="cd17992">
    <property type="entry name" value="DEXHc_RecG"/>
    <property type="match status" value="1"/>
</dbReference>
<dbReference type="Gene3D" id="3.40.50.300">
    <property type="entry name" value="P-loop containing nucleotide triphosphate hydrolases"/>
    <property type="match status" value="2"/>
</dbReference>
<dbReference type="AlphaFoldDB" id="A0A423PMF7"/>
<evidence type="ECO:0000256" key="9">
    <source>
        <dbReference type="ARBA" id="ARBA00023172"/>
    </source>
</evidence>
<dbReference type="InterPro" id="IPR027417">
    <property type="entry name" value="P-loop_NTPase"/>
</dbReference>
<keyword evidence="8" id="KW-0238">DNA-binding</keyword>
<evidence type="ECO:0000256" key="12">
    <source>
        <dbReference type="ARBA" id="ARBA00034617"/>
    </source>
</evidence>
<dbReference type="NCBIfam" id="NF008163">
    <property type="entry name" value="PRK10917.1-1"/>
    <property type="match status" value="1"/>
</dbReference>
<dbReference type="InParanoid" id="A0A423PMF7"/>
<dbReference type="Pfam" id="PF00271">
    <property type="entry name" value="Helicase_C"/>
    <property type="match status" value="1"/>
</dbReference>
<dbReference type="NCBIfam" id="NF008168">
    <property type="entry name" value="PRK10917.2-2"/>
    <property type="match status" value="1"/>
</dbReference>
<evidence type="ECO:0000256" key="11">
    <source>
        <dbReference type="ARBA" id="ARBA00023235"/>
    </source>
</evidence>
<keyword evidence="11" id="KW-0413">Isomerase</keyword>
<evidence type="ECO:0000256" key="3">
    <source>
        <dbReference type="ARBA" id="ARBA00022741"/>
    </source>
</evidence>
<gene>
    <name evidence="18" type="ORF">SAJA_10545</name>
</gene>
<evidence type="ECO:0000259" key="16">
    <source>
        <dbReference type="PROSITE" id="PS51192"/>
    </source>
</evidence>
<evidence type="ECO:0000256" key="13">
    <source>
        <dbReference type="ARBA" id="ARBA00034808"/>
    </source>
</evidence>
<dbReference type="SMART" id="SM00487">
    <property type="entry name" value="DEXDc"/>
    <property type="match status" value="1"/>
</dbReference>
<comment type="caution">
    <text evidence="18">The sequence shown here is derived from an EMBL/GenBank/DDBJ whole genome shotgun (WGS) entry which is preliminary data.</text>
</comment>
<comment type="catalytic activity">
    <reaction evidence="14 15">
        <text>ATP + H2O = ADP + phosphate + H(+)</text>
        <dbReference type="Rhea" id="RHEA:13065"/>
        <dbReference type="ChEBI" id="CHEBI:15377"/>
        <dbReference type="ChEBI" id="CHEBI:15378"/>
        <dbReference type="ChEBI" id="CHEBI:30616"/>
        <dbReference type="ChEBI" id="CHEBI:43474"/>
        <dbReference type="ChEBI" id="CHEBI:456216"/>
        <dbReference type="EC" id="5.6.2.4"/>
    </reaction>
</comment>
<dbReference type="EC" id="5.6.2.4" evidence="13 15"/>
<dbReference type="Proteomes" id="UP000285310">
    <property type="component" value="Unassembled WGS sequence"/>
</dbReference>
<dbReference type="FunCoup" id="A0A423PMF7">
    <property type="interactions" value="514"/>
</dbReference>
<dbReference type="GO" id="GO:0005524">
    <property type="term" value="F:ATP binding"/>
    <property type="evidence" value="ECO:0007669"/>
    <property type="project" value="UniProtKB-KW"/>
</dbReference>
<evidence type="ECO:0000256" key="1">
    <source>
        <dbReference type="ARBA" id="ARBA00007504"/>
    </source>
</evidence>
<dbReference type="EMBL" id="AYKG01000033">
    <property type="protein sequence ID" value="ROO26804.1"/>
    <property type="molecule type" value="Genomic_DNA"/>
</dbReference>
<dbReference type="SUPFAM" id="SSF50249">
    <property type="entry name" value="Nucleic acid-binding proteins"/>
    <property type="match status" value="1"/>
</dbReference>
<dbReference type="GO" id="GO:0003677">
    <property type="term" value="F:DNA binding"/>
    <property type="evidence" value="ECO:0007669"/>
    <property type="project" value="UniProtKB-KW"/>
</dbReference>
<dbReference type="SUPFAM" id="SSF52540">
    <property type="entry name" value="P-loop containing nucleoside triphosphate hydrolases"/>
    <property type="match status" value="1"/>
</dbReference>
<comment type="similarity">
    <text evidence="1 15">Belongs to the helicase family. RecG subfamily.</text>
</comment>
<keyword evidence="19" id="KW-1185">Reference proteome</keyword>
<proteinExistence type="inferred from homology"/>
<comment type="function">
    <text evidence="15">Plays a critical role in recombination and DNA repair. Helps process Holliday junction intermediates to mature products by catalyzing branch migration. Has replication fork regression activity, unwinds stalled or blocked replication forks to make a HJ that can be resolved. Has a DNA unwinding activity characteristic of a DNA helicase with 3'-5' polarity.</text>
</comment>
<keyword evidence="3 15" id="KW-0547">Nucleotide-binding</keyword>
<keyword evidence="6 15" id="KW-0347">Helicase</keyword>
<organism evidence="18 19">
    <name type="scientific">Salinisphaera japonica YTM-1</name>
    <dbReference type="NCBI Taxonomy" id="1209778"/>
    <lineage>
        <taxon>Bacteria</taxon>
        <taxon>Pseudomonadati</taxon>
        <taxon>Pseudomonadota</taxon>
        <taxon>Gammaproteobacteria</taxon>
        <taxon>Salinisphaerales</taxon>
        <taxon>Salinisphaeraceae</taxon>
        <taxon>Salinisphaera</taxon>
    </lineage>
</organism>
<reference evidence="18 19" key="1">
    <citation type="submission" date="2013-10" db="EMBL/GenBank/DDBJ databases">
        <title>Salinisphaera japonica YTM-1 Genome Sequencing.</title>
        <authorList>
            <person name="Lai Q."/>
            <person name="Li C."/>
            <person name="Shao Z."/>
        </authorList>
    </citation>
    <scope>NUCLEOTIDE SEQUENCE [LARGE SCALE GENOMIC DNA]</scope>
    <source>
        <strain evidence="18 19">YTM-1</strain>
    </source>
</reference>
<dbReference type="PANTHER" id="PTHR47964">
    <property type="entry name" value="ATP-DEPENDENT DNA HELICASE HOMOLOG RECG, CHLOROPLASTIC"/>
    <property type="match status" value="1"/>
</dbReference>
<dbReference type="NCBIfam" id="TIGR00643">
    <property type="entry name" value="recG"/>
    <property type="match status" value="1"/>
</dbReference>
<dbReference type="Pfam" id="PF19833">
    <property type="entry name" value="RecG_dom3_C"/>
    <property type="match status" value="1"/>
</dbReference>
<evidence type="ECO:0000256" key="2">
    <source>
        <dbReference type="ARBA" id="ARBA00017846"/>
    </source>
</evidence>
<dbReference type="Gene3D" id="2.40.50.140">
    <property type="entry name" value="Nucleic acid-binding proteins"/>
    <property type="match status" value="1"/>
</dbReference>
<dbReference type="Gene3D" id="1.10.150.20">
    <property type="entry name" value="5' to 3' exonuclease, C-terminal subdomain"/>
    <property type="match status" value="1"/>
</dbReference>
<evidence type="ECO:0000313" key="19">
    <source>
        <dbReference type="Proteomes" id="UP000285310"/>
    </source>
</evidence>
<dbReference type="Pfam" id="PF00270">
    <property type="entry name" value="DEAD"/>
    <property type="match status" value="1"/>
</dbReference>
<dbReference type="SMART" id="SM00490">
    <property type="entry name" value="HELICc"/>
    <property type="match status" value="1"/>
</dbReference>
<keyword evidence="4 15" id="KW-0227">DNA damage</keyword>
<dbReference type="InterPro" id="IPR014001">
    <property type="entry name" value="Helicase_ATP-bd"/>
</dbReference>
<dbReference type="GO" id="GO:0016887">
    <property type="term" value="F:ATP hydrolysis activity"/>
    <property type="evidence" value="ECO:0007669"/>
    <property type="project" value="RHEA"/>
</dbReference>
<dbReference type="InterPro" id="IPR001650">
    <property type="entry name" value="Helicase_C-like"/>
</dbReference>
<dbReference type="InterPro" id="IPR004609">
    <property type="entry name" value="ATP-dep_DNA_helicase_RecG"/>
</dbReference>
<dbReference type="InterPro" id="IPR033454">
    <property type="entry name" value="RecG_wedge"/>
</dbReference>
<evidence type="ECO:0000256" key="4">
    <source>
        <dbReference type="ARBA" id="ARBA00022763"/>
    </source>
</evidence>
<dbReference type="GO" id="GO:0043138">
    <property type="term" value="F:3'-5' DNA helicase activity"/>
    <property type="evidence" value="ECO:0007669"/>
    <property type="project" value="UniProtKB-EC"/>
</dbReference>